<dbReference type="RefSeq" id="WP_138225547.1">
    <property type="nucleotide sequence ID" value="NZ_CP040396.1"/>
</dbReference>
<accession>A0A4P8XIV5</accession>
<keyword evidence="2" id="KW-0472">Membrane</keyword>
<feature type="transmembrane region" description="Helical" evidence="2">
    <location>
        <begin position="6"/>
        <end position="21"/>
    </location>
</feature>
<protein>
    <submittedName>
        <fullName evidence="3">Uncharacterized protein</fullName>
    </submittedName>
</protein>
<gene>
    <name evidence="3" type="ORF">E6C60_1821</name>
</gene>
<reference evidence="3 4" key="1">
    <citation type="submission" date="2019-05" db="EMBL/GenBank/DDBJ databases">
        <authorList>
            <person name="Chen C."/>
        </authorList>
    </citation>
    <scope>NUCLEOTIDE SEQUENCE [LARGE SCALE GENOMIC DNA]</scope>
    <source>
        <strain evidence="3 4">HB172198</strain>
    </source>
</reference>
<evidence type="ECO:0000256" key="2">
    <source>
        <dbReference type="SAM" id="Phobius"/>
    </source>
</evidence>
<keyword evidence="2" id="KW-1133">Transmembrane helix</keyword>
<dbReference type="KEGG" id="palo:E6C60_1821"/>
<dbReference type="EMBL" id="CP040396">
    <property type="protein sequence ID" value="QCT02536.1"/>
    <property type="molecule type" value="Genomic_DNA"/>
</dbReference>
<proteinExistence type="predicted"/>
<dbReference type="OrthoDB" id="2656835at2"/>
<keyword evidence="4" id="KW-1185">Reference proteome</keyword>
<dbReference type="AlphaFoldDB" id="A0A4P8XIV5"/>
<feature type="compositionally biased region" description="Low complexity" evidence="1">
    <location>
        <begin position="62"/>
        <end position="77"/>
    </location>
</feature>
<name>A0A4P8XIV5_9BACL</name>
<organism evidence="3 4">
    <name type="scientific">Paenibacillus algicola</name>
    <dbReference type="NCBI Taxonomy" id="2565926"/>
    <lineage>
        <taxon>Bacteria</taxon>
        <taxon>Bacillati</taxon>
        <taxon>Bacillota</taxon>
        <taxon>Bacilli</taxon>
        <taxon>Bacillales</taxon>
        <taxon>Paenibacillaceae</taxon>
        <taxon>Paenibacillus</taxon>
    </lineage>
</organism>
<dbReference type="Proteomes" id="UP000300879">
    <property type="component" value="Chromosome"/>
</dbReference>
<feature type="region of interest" description="Disordered" evidence="1">
    <location>
        <begin position="41"/>
        <end position="88"/>
    </location>
</feature>
<evidence type="ECO:0000256" key="1">
    <source>
        <dbReference type="SAM" id="MobiDB-lite"/>
    </source>
</evidence>
<sequence>MKTSSFIYGVIVGAAVYRMMSKRGISMMSMVKSGNLDQLTGGAKDKMKDLAGNTANGGGSHNGSSPSTGSRFSSPSPNVQHGVSASDHSKAANLNMLKDFIKKNPDVKHEVEQILNETHTVIPGL</sequence>
<evidence type="ECO:0000313" key="4">
    <source>
        <dbReference type="Proteomes" id="UP000300879"/>
    </source>
</evidence>
<evidence type="ECO:0000313" key="3">
    <source>
        <dbReference type="EMBL" id="QCT02536.1"/>
    </source>
</evidence>
<keyword evidence="2" id="KW-0812">Transmembrane</keyword>